<dbReference type="AlphaFoldDB" id="A0A7T8GZ10"/>
<reference evidence="2" key="1">
    <citation type="submission" date="2021-01" db="EMBL/GenBank/DDBJ databases">
        <title>Caligus Genome Assembly.</title>
        <authorList>
            <person name="Gallardo-Escarate C."/>
        </authorList>
    </citation>
    <scope>NUCLEOTIDE SEQUENCE [LARGE SCALE GENOMIC DNA]</scope>
</reference>
<protein>
    <submittedName>
        <fullName evidence="1">Uncharacterized protein</fullName>
    </submittedName>
</protein>
<gene>
    <name evidence="1" type="ORF">FKW44_014538</name>
</gene>
<dbReference type="EMBL" id="CP045898">
    <property type="protein sequence ID" value="QQP40483.1"/>
    <property type="molecule type" value="Genomic_DNA"/>
</dbReference>
<evidence type="ECO:0000313" key="2">
    <source>
        <dbReference type="Proteomes" id="UP000595437"/>
    </source>
</evidence>
<keyword evidence="2" id="KW-1185">Reference proteome</keyword>
<dbReference type="InterPro" id="IPR036691">
    <property type="entry name" value="Endo/exonu/phosph_ase_sf"/>
</dbReference>
<dbReference type="SUPFAM" id="SSF56219">
    <property type="entry name" value="DNase I-like"/>
    <property type="match status" value="1"/>
</dbReference>
<proteinExistence type="predicted"/>
<feature type="non-terminal residue" evidence="1">
    <location>
        <position position="175"/>
    </location>
</feature>
<name>A0A7T8GZ10_CALRO</name>
<evidence type="ECO:0000313" key="1">
    <source>
        <dbReference type="EMBL" id="QQP40483.1"/>
    </source>
</evidence>
<sequence length="175" mass="20296">MKNKVDRESDPTMRNKSYGFLEAGDVFEDYSHTFFSRDKYLRPISSRIDLILFEGFLSSSLNSYKVVDTGISDHHGLYAAFNITKKNIKHKRSWKLNSDLLNDPIVNSKIINIIEKAKSNFKNGNYIFIEIEKMIQKVRGTCRSAGAKKAEEKRKLIYEIQNIHEENIQNKKSSL</sequence>
<dbReference type="Proteomes" id="UP000595437">
    <property type="component" value="Chromosome 9"/>
</dbReference>
<accession>A0A7T8GZ10</accession>
<organism evidence="1 2">
    <name type="scientific">Caligus rogercresseyi</name>
    <name type="common">Sea louse</name>
    <dbReference type="NCBI Taxonomy" id="217165"/>
    <lineage>
        <taxon>Eukaryota</taxon>
        <taxon>Metazoa</taxon>
        <taxon>Ecdysozoa</taxon>
        <taxon>Arthropoda</taxon>
        <taxon>Crustacea</taxon>
        <taxon>Multicrustacea</taxon>
        <taxon>Hexanauplia</taxon>
        <taxon>Copepoda</taxon>
        <taxon>Siphonostomatoida</taxon>
        <taxon>Caligidae</taxon>
        <taxon>Caligus</taxon>
    </lineage>
</organism>